<keyword evidence="3" id="KW-1185">Reference proteome</keyword>
<dbReference type="RefSeq" id="WP_135083070.1">
    <property type="nucleotide sequence ID" value="NZ_SPDV01000002.1"/>
</dbReference>
<evidence type="ECO:0000256" key="1">
    <source>
        <dbReference type="SAM" id="SignalP"/>
    </source>
</evidence>
<dbReference type="EMBL" id="SPDV01000002">
    <property type="protein sequence ID" value="TFI59983.1"/>
    <property type="molecule type" value="Genomic_DNA"/>
</dbReference>
<proteinExistence type="predicted"/>
<evidence type="ECO:0000313" key="3">
    <source>
        <dbReference type="Proteomes" id="UP000298213"/>
    </source>
</evidence>
<name>A0A4Y8ZVB4_9SPHN</name>
<organism evidence="2 3">
    <name type="scientific">Sphingomonas parva</name>
    <dbReference type="NCBI Taxonomy" id="2555898"/>
    <lineage>
        <taxon>Bacteria</taxon>
        <taxon>Pseudomonadati</taxon>
        <taxon>Pseudomonadota</taxon>
        <taxon>Alphaproteobacteria</taxon>
        <taxon>Sphingomonadales</taxon>
        <taxon>Sphingomonadaceae</taxon>
        <taxon>Sphingomonas</taxon>
    </lineage>
</organism>
<dbReference type="AlphaFoldDB" id="A0A4Y8ZVB4"/>
<evidence type="ECO:0008006" key="4">
    <source>
        <dbReference type="Google" id="ProtNLM"/>
    </source>
</evidence>
<accession>A0A4Y8ZVB4</accession>
<dbReference type="SUPFAM" id="SSF74653">
    <property type="entry name" value="TolA/TonB C-terminal domain"/>
    <property type="match status" value="1"/>
</dbReference>
<dbReference type="OrthoDB" id="7161229at2"/>
<feature type="signal peptide" evidence="1">
    <location>
        <begin position="1"/>
        <end position="22"/>
    </location>
</feature>
<feature type="chain" id="PRO_5021442266" description="Energy transducer TonB" evidence="1">
    <location>
        <begin position="23"/>
        <end position="144"/>
    </location>
</feature>
<sequence>MALLPLLAGLIACLAASVAAQAAGEAMPPTRTSEATMRQPGRAEHARLALEVIRQVKPHWKAPAGAGAEQMQTTVELTLSPTGEITNVEPIGTTGATTATAALVKRHQDNAVRAIRRAAPFRLPPQSYDAWKVIRLTFDRRLSK</sequence>
<protein>
    <recommendedName>
        <fullName evidence="4">Energy transducer TonB</fullName>
    </recommendedName>
</protein>
<dbReference type="Proteomes" id="UP000298213">
    <property type="component" value="Unassembled WGS sequence"/>
</dbReference>
<comment type="caution">
    <text evidence="2">The sequence shown here is derived from an EMBL/GenBank/DDBJ whole genome shotgun (WGS) entry which is preliminary data.</text>
</comment>
<keyword evidence="1" id="KW-0732">Signal</keyword>
<gene>
    <name evidence="2" type="ORF">E2493_01650</name>
</gene>
<evidence type="ECO:0000313" key="2">
    <source>
        <dbReference type="EMBL" id="TFI59983.1"/>
    </source>
</evidence>
<dbReference type="Gene3D" id="3.30.1150.10">
    <property type="match status" value="1"/>
</dbReference>
<reference evidence="2 3" key="1">
    <citation type="submission" date="2019-03" db="EMBL/GenBank/DDBJ databases">
        <title>Genome sequence of Sphingomonas sp. 17J27-24.</title>
        <authorList>
            <person name="Kim M."/>
            <person name="Maeng S."/>
            <person name="Sathiyaraj S."/>
        </authorList>
    </citation>
    <scope>NUCLEOTIDE SEQUENCE [LARGE SCALE GENOMIC DNA]</scope>
    <source>
        <strain evidence="2 3">17J27-24</strain>
    </source>
</reference>